<dbReference type="InterPro" id="IPR038765">
    <property type="entry name" value="Papain-like_cys_pep_sf"/>
</dbReference>
<dbReference type="Proteomes" id="UP000824072">
    <property type="component" value="Unassembled WGS sequence"/>
</dbReference>
<evidence type="ECO:0000313" key="1">
    <source>
        <dbReference type="EMBL" id="HIU33709.1"/>
    </source>
</evidence>
<comment type="caution">
    <text evidence="1">The sequence shown here is derived from an EMBL/GenBank/DDBJ whole genome shotgun (WGS) entry which is preliminary data.</text>
</comment>
<proteinExistence type="predicted"/>
<gene>
    <name evidence="1" type="ORF">IAB02_04025</name>
</gene>
<sequence>MPTIYILLTNTRTAFSRLIGWSTGETYTHVAIALDRELRKVYSFARRNPRFLLPAGLVREDVRAGVYARAMDRPSRLYALEISDAAYRRLMDRLVSMLVERRNYRYSVLGVLACFFGIPLRRRKKFFCSQFVGEMLESSGQTNFVKPPALLHPNDFCAFEDLRLIYSGKLAGVTA</sequence>
<dbReference type="SUPFAM" id="SSF54001">
    <property type="entry name" value="Cysteine proteinases"/>
    <property type="match status" value="1"/>
</dbReference>
<evidence type="ECO:0000313" key="2">
    <source>
        <dbReference type="Proteomes" id="UP000824072"/>
    </source>
</evidence>
<organism evidence="1 2">
    <name type="scientific">Candidatus Pullichristensenella excrementigallinarum</name>
    <dbReference type="NCBI Taxonomy" id="2840907"/>
    <lineage>
        <taxon>Bacteria</taxon>
        <taxon>Bacillati</taxon>
        <taxon>Bacillota</taxon>
        <taxon>Clostridia</taxon>
        <taxon>Candidatus Pullichristensenella</taxon>
    </lineage>
</organism>
<name>A0A9D1ICX2_9FIRM</name>
<reference evidence="1" key="2">
    <citation type="journal article" date="2021" name="PeerJ">
        <title>Extensive microbial diversity within the chicken gut microbiome revealed by metagenomics and culture.</title>
        <authorList>
            <person name="Gilroy R."/>
            <person name="Ravi A."/>
            <person name="Getino M."/>
            <person name="Pursley I."/>
            <person name="Horton D.L."/>
            <person name="Alikhan N.F."/>
            <person name="Baker D."/>
            <person name="Gharbi K."/>
            <person name="Hall N."/>
            <person name="Watson M."/>
            <person name="Adriaenssens E.M."/>
            <person name="Foster-Nyarko E."/>
            <person name="Jarju S."/>
            <person name="Secka A."/>
            <person name="Antonio M."/>
            <person name="Oren A."/>
            <person name="Chaudhuri R.R."/>
            <person name="La Ragione R."/>
            <person name="Hildebrand F."/>
            <person name="Pallen M.J."/>
        </authorList>
    </citation>
    <scope>NUCLEOTIDE SEQUENCE</scope>
    <source>
        <strain evidence="1">ChiHcec3-11533</strain>
    </source>
</reference>
<dbReference type="AlphaFoldDB" id="A0A9D1ICX2"/>
<dbReference type="Gene3D" id="3.90.1720.10">
    <property type="entry name" value="endopeptidase domain like (from Nostoc punctiforme)"/>
    <property type="match status" value="1"/>
</dbReference>
<reference evidence="1" key="1">
    <citation type="submission" date="2020-10" db="EMBL/GenBank/DDBJ databases">
        <authorList>
            <person name="Gilroy R."/>
        </authorList>
    </citation>
    <scope>NUCLEOTIDE SEQUENCE</scope>
    <source>
        <strain evidence="1">ChiHcec3-11533</strain>
    </source>
</reference>
<accession>A0A9D1ICX2</accession>
<protein>
    <submittedName>
        <fullName evidence="1">Uncharacterized protein</fullName>
    </submittedName>
</protein>
<dbReference type="EMBL" id="DVMU01000088">
    <property type="protein sequence ID" value="HIU33709.1"/>
    <property type="molecule type" value="Genomic_DNA"/>
</dbReference>